<accession>A0ABT6RLN4</accession>
<dbReference type="RefSeq" id="WP_282336872.1">
    <property type="nucleotide sequence ID" value="NZ_JASBRG010000008.1"/>
</dbReference>
<evidence type="ECO:0000313" key="2">
    <source>
        <dbReference type="Proteomes" id="UP001226434"/>
    </source>
</evidence>
<reference evidence="1 2" key="1">
    <citation type="submission" date="2023-05" db="EMBL/GenBank/DDBJ databases">
        <title>Genome sequence of Pinibacter sp. MAH-24.</title>
        <authorList>
            <person name="Huq M.A."/>
        </authorList>
    </citation>
    <scope>NUCLEOTIDE SEQUENCE [LARGE SCALE GENOMIC DNA]</scope>
    <source>
        <strain evidence="1 2">MAH-24</strain>
    </source>
</reference>
<gene>
    <name evidence="1" type="ORF">QJ048_23250</name>
</gene>
<evidence type="ECO:0000313" key="1">
    <source>
        <dbReference type="EMBL" id="MDI3322727.1"/>
    </source>
</evidence>
<sequence length="110" mass="12742">MTTKQKLILFLISCDPGIRDIYTMVKVYDKADFPAKMTENLKPLLDNSLIVVVQDFDNGTPNKYEITVNGKKYLDENFDAHETIKYIKAMDNPEQLLFITQTYLDRQSSL</sequence>
<keyword evidence="2" id="KW-1185">Reference proteome</keyword>
<dbReference type="EMBL" id="JASBRG010000008">
    <property type="protein sequence ID" value="MDI3322727.1"/>
    <property type="molecule type" value="Genomic_DNA"/>
</dbReference>
<comment type="caution">
    <text evidence="1">The sequence shown here is derived from an EMBL/GenBank/DDBJ whole genome shotgun (WGS) entry which is preliminary data.</text>
</comment>
<name>A0ABT6RLN4_9BACT</name>
<dbReference type="Proteomes" id="UP001226434">
    <property type="component" value="Unassembled WGS sequence"/>
</dbReference>
<protein>
    <submittedName>
        <fullName evidence="1">MarR family winged helix-turn-helix transcriptional regulator</fullName>
    </submittedName>
</protein>
<proteinExistence type="predicted"/>
<organism evidence="1 2">
    <name type="scientific">Pinibacter soli</name>
    <dbReference type="NCBI Taxonomy" id="3044211"/>
    <lineage>
        <taxon>Bacteria</taxon>
        <taxon>Pseudomonadati</taxon>
        <taxon>Bacteroidota</taxon>
        <taxon>Chitinophagia</taxon>
        <taxon>Chitinophagales</taxon>
        <taxon>Chitinophagaceae</taxon>
        <taxon>Pinibacter</taxon>
    </lineage>
</organism>